<feature type="domain" description="DUF4440" evidence="1">
    <location>
        <begin position="41"/>
        <end position="152"/>
    </location>
</feature>
<dbReference type="RefSeq" id="WP_344738643.1">
    <property type="nucleotide sequence ID" value="NZ_BAABAY010000001.1"/>
</dbReference>
<reference evidence="2 3" key="1">
    <citation type="submission" date="2024-02" db="EMBL/GenBank/DDBJ databases">
        <title>A Gaetbulibacter species isolated from tidal flats and genomic insights of their niches.</title>
        <authorList>
            <person name="Ye Y."/>
        </authorList>
    </citation>
    <scope>NUCLEOTIDE SEQUENCE [LARGE SCALE GENOMIC DNA]</scope>
    <source>
        <strain evidence="2 3">KYW382</strain>
    </source>
</reference>
<dbReference type="Proteomes" id="UP001610100">
    <property type="component" value="Unassembled WGS sequence"/>
</dbReference>
<gene>
    <name evidence="2" type="ORF">V8G58_00770</name>
</gene>
<comment type="caution">
    <text evidence="2">The sequence shown here is derived from an EMBL/GenBank/DDBJ whole genome shotgun (WGS) entry which is preliminary data.</text>
</comment>
<accession>A0ABW7MUD4</accession>
<protein>
    <submittedName>
        <fullName evidence="2">DUF4440 domain-containing protein</fullName>
    </submittedName>
</protein>
<dbReference type="SUPFAM" id="SSF54427">
    <property type="entry name" value="NTF2-like"/>
    <property type="match status" value="1"/>
</dbReference>
<dbReference type="InterPro" id="IPR032710">
    <property type="entry name" value="NTF2-like_dom_sf"/>
</dbReference>
<dbReference type="Gene3D" id="3.10.450.50">
    <property type="match status" value="1"/>
</dbReference>
<evidence type="ECO:0000259" key="1">
    <source>
        <dbReference type="Pfam" id="PF14534"/>
    </source>
</evidence>
<sequence length="174" mass="19509">MKKTQLSKLFLVVLVISLCNCQEVKKESGPEYADQIKTIIEAKNAKIERWYAEGQIDSVAAHFAENCVQMPPHQPPLIGIDNFKNAWKQNVQIGTWNFDLVTNDVKANGDLAAEYGSYILTFTPNENSPIPAMTDEGNYVVLWQRINGDWKIVWDAPSPTTPMPMPAAMDTIPN</sequence>
<organism evidence="2 3">
    <name type="scientific">Gaetbulibacter aestuarii</name>
    <dbReference type="NCBI Taxonomy" id="1502358"/>
    <lineage>
        <taxon>Bacteria</taxon>
        <taxon>Pseudomonadati</taxon>
        <taxon>Bacteroidota</taxon>
        <taxon>Flavobacteriia</taxon>
        <taxon>Flavobacteriales</taxon>
        <taxon>Flavobacteriaceae</taxon>
        <taxon>Gaetbulibacter</taxon>
    </lineage>
</organism>
<keyword evidence="3" id="KW-1185">Reference proteome</keyword>
<name>A0ABW7MUD4_9FLAO</name>
<proteinExistence type="predicted"/>
<dbReference type="Pfam" id="PF14534">
    <property type="entry name" value="DUF4440"/>
    <property type="match status" value="1"/>
</dbReference>
<dbReference type="InterPro" id="IPR027843">
    <property type="entry name" value="DUF4440"/>
</dbReference>
<evidence type="ECO:0000313" key="2">
    <source>
        <dbReference type="EMBL" id="MFH6770448.1"/>
    </source>
</evidence>
<dbReference type="EMBL" id="JBAWKB010000001">
    <property type="protein sequence ID" value="MFH6770448.1"/>
    <property type="molecule type" value="Genomic_DNA"/>
</dbReference>
<evidence type="ECO:0000313" key="3">
    <source>
        <dbReference type="Proteomes" id="UP001610100"/>
    </source>
</evidence>